<gene>
    <name evidence="5" type="ORF">H4281_30395</name>
</gene>
<evidence type="ECO:0000313" key="6">
    <source>
        <dbReference type="Proteomes" id="UP000526734"/>
    </source>
</evidence>
<keyword evidence="1" id="KW-0805">Transcription regulation</keyword>
<dbReference type="InterPro" id="IPR036388">
    <property type="entry name" value="WH-like_DNA-bd_sf"/>
</dbReference>
<dbReference type="PROSITE" id="PS50987">
    <property type="entry name" value="HTH_ARSR_2"/>
    <property type="match status" value="1"/>
</dbReference>
<comment type="caution">
    <text evidence="5">The sequence shown here is derived from an EMBL/GenBank/DDBJ whole genome shotgun (WGS) entry which is preliminary data.</text>
</comment>
<protein>
    <submittedName>
        <fullName evidence="5">Winged helix-turn-helix transcriptional regulator</fullName>
    </submittedName>
</protein>
<evidence type="ECO:0000256" key="2">
    <source>
        <dbReference type="ARBA" id="ARBA00023125"/>
    </source>
</evidence>
<keyword evidence="3" id="KW-0804">Transcription</keyword>
<organism evidence="5 6">
    <name type="scientific">Amycolatopsis dendrobii</name>
    <dbReference type="NCBI Taxonomy" id="2760662"/>
    <lineage>
        <taxon>Bacteria</taxon>
        <taxon>Bacillati</taxon>
        <taxon>Actinomycetota</taxon>
        <taxon>Actinomycetes</taxon>
        <taxon>Pseudonocardiales</taxon>
        <taxon>Pseudonocardiaceae</taxon>
        <taxon>Amycolatopsis</taxon>
    </lineage>
</organism>
<dbReference type="InterPro" id="IPR011991">
    <property type="entry name" value="ArsR-like_HTH"/>
</dbReference>
<keyword evidence="2" id="KW-0238">DNA-binding</keyword>
<dbReference type="CDD" id="cd00090">
    <property type="entry name" value="HTH_ARSR"/>
    <property type="match status" value="1"/>
</dbReference>
<dbReference type="GO" id="GO:0003700">
    <property type="term" value="F:DNA-binding transcription factor activity"/>
    <property type="evidence" value="ECO:0007669"/>
    <property type="project" value="InterPro"/>
</dbReference>
<feature type="domain" description="HTH arsR-type" evidence="4">
    <location>
        <begin position="236"/>
        <end position="320"/>
    </location>
</feature>
<evidence type="ECO:0000259" key="4">
    <source>
        <dbReference type="PROSITE" id="PS50987"/>
    </source>
</evidence>
<dbReference type="Proteomes" id="UP000526734">
    <property type="component" value="Unassembled WGS sequence"/>
</dbReference>
<name>A0A7W3W2F6_9PSEU</name>
<proteinExistence type="predicted"/>
<dbReference type="InterPro" id="IPR036390">
    <property type="entry name" value="WH_DNA-bd_sf"/>
</dbReference>
<dbReference type="SUPFAM" id="SSF46785">
    <property type="entry name" value="Winged helix' DNA-binding domain"/>
    <property type="match status" value="1"/>
</dbReference>
<dbReference type="SMART" id="SM00418">
    <property type="entry name" value="HTH_ARSR"/>
    <property type="match status" value="1"/>
</dbReference>
<dbReference type="PANTHER" id="PTHR43132">
    <property type="entry name" value="ARSENICAL RESISTANCE OPERON REPRESSOR ARSR-RELATED"/>
    <property type="match status" value="1"/>
</dbReference>
<keyword evidence="6" id="KW-1185">Reference proteome</keyword>
<dbReference type="AlphaFoldDB" id="A0A7W3W2F6"/>
<dbReference type="Gene3D" id="1.10.10.10">
    <property type="entry name" value="Winged helix-like DNA-binding domain superfamily/Winged helix DNA-binding domain"/>
    <property type="match status" value="1"/>
</dbReference>
<dbReference type="InterPro" id="IPR001845">
    <property type="entry name" value="HTH_ArsR_DNA-bd_dom"/>
</dbReference>
<dbReference type="InterPro" id="IPR051011">
    <property type="entry name" value="Metal_resp_trans_reg"/>
</dbReference>
<reference evidence="5 6" key="1">
    <citation type="submission" date="2020-08" db="EMBL/GenBank/DDBJ databases">
        <title>Amycolatopsis sp. nov. DR6-1 isolated from Dendrobium heterocarpum.</title>
        <authorList>
            <person name="Tedsree N."/>
            <person name="Kuncharoen N."/>
            <person name="Likhitwitayawuid K."/>
            <person name="Tanasupawat S."/>
        </authorList>
    </citation>
    <scope>NUCLEOTIDE SEQUENCE [LARGE SCALE GENOMIC DNA]</scope>
    <source>
        <strain evidence="5 6">DR6-1</strain>
    </source>
</reference>
<sequence length="320" mass="34860">MVFTADDLCRVRVARGAHPTWELILSINSLQDPHLPLEYRGWRATLLTGARRAPARWRCLKAAAELVPAGNFPDFLTPALDETDVGAHFENILSQPKAALREDIVRTYARHRRVPRWARTVYADGSTRGVVHALREYSDLVLGPVRPVLERRVEADRARYAGHLLSGGVEALLANLHPSIRWRNPVLEADYPRERTIALDGRGLVLVPAHFCWGEPVTFIDAAQQPMLVCPAAGLVPGEPCGSREDQLSGLVGRTRARLLCALAAEASTTALAARLGVSPAAVSQHTKTLRTAGLITTTRAGAGVQHSLTPLGKAFLEAR</sequence>
<dbReference type="RefSeq" id="WP_182894317.1">
    <property type="nucleotide sequence ID" value="NZ_JACGZW010000010.1"/>
</dbReference>
<dbReference type="EMBL" id="JACGZW010000010">
    <property type="protein sequence ID" value="MBB1157474.1"/>
    <property type="molecule type" value="Genomic_DNA"/>
</dbReference>
<evidence type="ECO:0000313" key="5">
    <source>
        <dbReference type="EMBL" id="MBB1157474.1"/>
    </source>
</evidence>
<accession>A0A7W3W2F6</accession>
<evidence type="ECO:0000256" key="3">
    <source>
        <dbReference type="ARBA" id="ARBA00023163"/>
    </source>
</evidence>
<evidence type="ECO:0000256" key="1">
    <source>
        <dbReference type="ARBA" id="ARBA00023015"/>
    </source>
</evidence>
<dbReference type="GO" id="GO:0003677">
    <property type="term" value="F:DNA binding"/>
    <property type="evidence" value="ECO:0007669"/>
    <property type="project" value="UniProtKB-KW"/>
</dbReference>
<dbReference type="Pfam" id="PF01022">
    <property type="entry name" value="HTH_5"/>
    <property type="match status" value="1"/>
</dbReference>
<dbReference type="PANTHER" id="PTHR43132:SF8">
    <property type="entry name" value="HTH-TYPE TRANSCRIPTIONAL REGULATOR KMTR"/>
    <property type="match status" value="1"/>
</dbReference>